<reference evidence="1 2" key="1">
    <citation type="submission" date="2016-06" db="EMBL/GenBank/DDBJ databases">
        <title>Complete genome sequence of a saline-alkali tolerant type strain Dietzia timorensis ID05-A0528T.</title>
        <authorList>
            <person name="Wu X."/>
        </authorList>
    </citation>
    <scope>NUCLEOTIDE SEQUENCE [LARGE SCALE GENOMIC DNA]</scope>
    <source>
        <strain evidence="1 2">ID05-A0528</strain>
    </source>
</reference>
<evidence type="ECO:0000313" key="1">
    <source>
        <dbReference type="EMBL" id="ANI93654.1"/>
    </source>
</evidence>
<dbReference type="AlphaFoldDB" id="A0A173LPP0"/>
<dbReference type="Pfam" id="PF19654">
    <property type="entry name" value="DUF6157"/>
    <property type="match status" value="1"/>
</dbReference>
<name>A0A173LPP0_9ACTN</name>
<organism evidence="1 2">
    <name type="scientific">Dietzia timorensis</name>
    <dbReference type="NCBI Taxonomy" id="499555"/>
    <lineage>
        <taxon>Bacteria</taxon>
        <taxon>Bacillati</taxon>
        <taxon>Actinomycetota</taxon>
        <taxon>Actinomycetes</taxon>
        <taxon>Mycobacteriales</taxon>
        <taxon>Dietziaceae</taxon>
        <taxon>Dietzia</taxon>
    </lineage>
</organism>
<dbReference type="Proteomes" id="UP000186104">
    <property type="component" value="Chromosome"/>
</dbReference>
<accession>A0A173LPP0</accession>
<dbReference type="OrthoDB" id="2361182at2"/>
<sequence>MHTTNYVDTIITPPADTRANAAITPPTGKRTVAELQFERLFGHDYEWTSDELLFDVHCERKGIEEPGRAAAREEFFAKGQPCLRTSPLAKTYGWAFHFDHSGKIALVPMGSEQLERMTALEAITVRSAMRASR</sequence>
<dbReference type="InterPro" id="IPR046155">
    <property type="entry name" value="DUF6157"/>
</dbReference>
<dbReference type="EMBL" id="CP015961">
    <property type="protein sequence ID" value="ANI93654.1"/>
    <property type="molecule type" value="Genomic_DNA"/>
</dbReference>
<dbReference type="RefSeq" id="WP_067478564.1">
    <property type="nucleotide sequence ID" value="NZ_CP015961.1"/>
</dbReference>
<dbReference type="KEGG" id="dtm:BJL86_2894"/>
<protein>
    <submittedName>
        <fullName evidence="1">Uncharacterized protein</fullName>
    </submittedName>
</protein>
<evidence type="ECO:0000313" key="2">
    <source>
        <dbReference type="Proteomes" id="UP000186104"/>
    </source>
</evidence>
<proteinExistence type="predicted"/>
<keyword evidence="2" id="KW-1185">Reference proteome</keyword>
<gene>
    <name evidence="1" type="ORF">BJL86_2894</name>
</gene>